<proteinExistence type="predicted"/>
<feature type="transmembrane region" description="Helical" evidence="1">
    <location>
        <begin position="21"/>
        <end position="42"/>
    </location>
</feature>
<evidence type="ECO:0000313" key="3">
    <source>
        <dbReference type="Proteomes" id="UP000054477"/>
    </source>
</evidence>
<keyword evidence="1" id="KW-0812">Transmembrane</keyword>
<evidence type="ECO:0000313" key="2">
    <source>
        <dbReference type="EMBL" id="KIK07257.1"/>
    </source>
</evidence>
<reference evidence="2 3" key="1">
    <citation type="submission" date="2014-04" db="EMBL/GenBank/DDBJ databases">
        <authorList>
            <consortium name="DOE Joint Genome Institute"/>
            <person name="Kuo A."/>
            <person name="Kohler A."/>
            <person name="Nagy L.G."/>
            <person name="Floudas D."/>
            <person name="Copeland A."/>
            <person name="Barry K.W."/>
            <person name="Cichocki N."/>
            <person name="Veneault-Fourrey C."/>
            <person name="LaButti K."/>
            <person name="Lindquist E.A."/>
            <person name="Lipzen A."/>
            <person name="Lundell T."/>
            <person name="Morin E."/>
            <person name="Murat C."/>
            <person name="Sun H."/>
            <person name="Tunlid A."/>
            <person name="Henrissat B."/>
            <person name="Grigoriev I.V."/>
            <person name="Hibbett D.S."/>
            <person name="Martin F."/>
            <person name="Nordberg H.P."/>
            <person name="Cantor M.N."/>
            <person name="Hua S.X."/>
        </authorList>
    </citation>
    <scope>NUCLEOTIDE SEQUENCE [LARGE SCALE GENOMIC DNA]</scope>
    <source>
        <strain evidence="2 3">LaAM-08-1</strain>
    </source>
</reference>
<dbReference type="EMBL" id="KN838548">
    <property type="protein sequence ID" value="KIK07257.1"/>
    <property type="molecule type" value="Genomic_DNA"/>
</dbReference>
<name>A0A0C9YAG4_9AGAR</name>
<sequence length="54" mass="5966">MVEPQNRTLLQSWTALPTRTRLFLSFGLCVMGATGLIISDYIEKVAPPTTPDQS</sequence>
<dbReference type="Proteomes" id="UP000054477">
    <property type="component" value="Unassembled WGS sequence"/>
</dbReference>
<keyword evidence="1" id="KW-1133">Transmembrane helix</keyword>
<dbReference type="HOGENOM" id="CLU_204784_0_0_1"/>
<dbReference type="AlphaFoldDB" id="A0A0C9YAG4"/>
<protein>
    <submittedName>
        <fullName evidence="2">Uncharacterized protein</fullName>
    </submittedName>
</protein>
<accession>A0A0C9YAG4</accession>
<dbReference type="OrthoDB" id="2555959at2759"/>
<gene>
    <name evidence="2" type="ORF">K443DRAFT_201498</name>
</gene>
<evidence type="ECO:0000256" key="1">
    <source>
        <dbReference type="SAM" id="Phobius"/>
    </source>
</evidence>
<keyword evidence="1" id="KW-0472">Membrane</keyword>
<reference evidence="3" key="2">
    <citation type="submission" date="2015-01" db="EMBL/GenBank/DDBJ databases">
        <title>Evolutionary Origins and Diversification of the Mycorrhizal Mutualists.</title>
        <authorList>
            <consortium name="DOE Joint Genome Institute"/>
            <consortium name="Mycorrhizal Genomics Consortium"/>
            <person name="Kohler A."/>
            <person name="Kuo A."/>
            <person name="Nagy L.G."/>
            <person name="Floudas D."/>
            <person name="Copeland A."/>
            <person name="Barry K.W."/>
            <person name="Cichocki N."/>
            <person name="Veneault-Fourrey C."/>
            <person name="LaButti K."/>
            <person name="Lindquist E.A."/>
            <person name="Lipzen A."/>
            <person name="Lundell T."/>
            <person name="Morin E."/>
            <person name="Murat C."/>
            <person name="Riley R."/>
            <person name="Ohm R."/>
            <person name="Sun H."/>
            <person name="Tunlid A."/>
            <person name="Henrissat B."/>
            <person name="Grigoriev I.V."/>
            <person name="Hibbett D.S."/>
            <person name="Martin F."/>
        </authorList>
    </citation>
    <scope>NUCLEOTIDE SEQUENCE [LARGE SCALE GENOMIC DNA]</scope>
    <source>
        <strain evidence="3">LaAM-08-1</strain>
    </source>
</reference>
<organism evidence="2 3">
    <name type="scientific">Laccaria amethystina LaAM-08-1</name>
    <dbReference type="NCBI Taxonomy" id="1095629"/>
    <lineage>
        <taxon>Eukaryota</taxon>
        <taxon>Fungi</taxon>
        <taxon>Dikarya</taxon>
        <taxon>Basidiomycota</taxon>
        <taxon>Agaricomycotina</taxon>
        <taxon>Agaricomycetes</taxon>
        <taxon>Agaricomycetidae</taxon>
        <taxon>Agaricales</taxon>
        <taxon>Agaricineae</taxon>
        <taxon>Hydnangiaceae</taxon>
        <taxon>Laccaria</taxon>
    </lineage>
</organism>
<keyword evidence="3" id="KW-1185">Reference proteome</keyword>